<dbReference type="RefSeq" id="WP_006967000.1">
    <property type="nucleotide sequence ID" value="NZ_APJX01000007.1"/>
</dbReference>
<feature type="chain" id="PRO_5004486762" description="FecR protein domain-containing protein" evidence="1">
    <location>
        <begin position="25"/>
        <end position="155"/>
    </location>
</feature>
<evidence type="ECO:0000313" key="3">
    <source>
        <dbReference type="EMBL" id="EMS78568.1"/>
    </source>
</evidence>
<evidence type="ECO:0000313" key="4">
    <source>
        <dbReference type="Proteomes" id="UP000014216"/>
    </source>
</evidence>
<comment type="caution">
    <text evidence="3">The sequence shown here is derived from an EMBL/GenBank/DDBJ whole genome shotgun (WGS) entry which is preliminary data.</text>
</comment>
<feature type="domain" description="FecR protein" evidence="2">
    <location>
        <begin position="69"/>
        <end position="153"/>
    </location>
</feature>
<sequence>MNPRIPKIGVFLFFLLLLTATVWADPNGTAPRTKPAGIIKTLTGNVYIHRNETRIKAEPDMPILEKDLLITKKNAHAGIVFTDGTVITVGPESIFEMAAFVFKPDENQYDFSFYMEKGTAIYNSGEIGRISPQSVKVRTPKATIGIRGTRFVVDL</sequence>
<keyword evidence="1" id="KW-0732">Signal</keyword>
<dbReference type="PANTHER" id="PTHR38731:SF1">
    <property type="entry name" value="FECR PROTEIN DOMAIN-CONTAINING PROTEIN"/>
    <property type="match status" value="1"/>
</dbReference>
<dbReference type="EMBL" id="APJX01000007">
    <property type="protein sequence ID" value="EMS78568.1"/>
    <property type="molecule type" value="Genomic_DNA"/>
</dbReference>
<protein>
    <recommendedName>
        <fullName evidence="2">FecR protein domain-containing protein</fullName>
    </recommendedName>
</protein>
<proteinExistence type="predicted"/>
<dbReference type="Pfam" id="PF04773">
    <property type="entry name" value="FecR"/>
    <property type="match status" value="1"/>
</dbReference>
<reference evidence="3 4" key="1">
    <citation type="journal article" date="2013" name="Genome Announc.">
        <title>Draft Genome Sequence of Desulfotignum phosphitoxidans DSM 13687 Strain FiPS-3.</title>
        <authorList>
            <person name="Poehlein A."/>
            <person name="Daniel R."/>
            <person name="Simeonova D.D."/>
        </authorList>
    </citation>
    <scope>NUCLEOTIDE SEQUENCE [LARGE SCALE GENOMIC DNA]</scope>
    <source>
        <strain evidence="3 4">DSM 13687</strain>
    </source>
</reference>
<dbReference type="InterPro" id="IPR006860">
    <property type="entry name" value="FecR"/>
</dbReference>
<dbReference type="Proteomes" id="UP000014216">
    <property type="component" value="Unassembled WGS sequence"/>
</dbReference>
<feature type="signal peptide" evidence="1">
    <location>
        <begin position="1"/>
        <end position="24"/>
    </location>
</feature>
<evidence type="ECO:0000259" key="2">
    <source>
        <dbReference type="Pfam" id="PF04773"/>
    </source>
</evidence>
<gene>
    <name evidence="3" type="ORF">Dpo_7c00380</name>
</gene>
<name>S0FTZ6_9BACT</name>
<accession>S0FTZ6</accession>
<evidence type="ECO:0000256" key="1">
    <source>
        <dbReference type="SAM" id="SignalP"/>
    </source>
</evidence>
<dbReference type="OrthoDB" id="5415289at2"/>
<dbReference type="PANTHER" id="PTHR38731">
    <property type="entry name" value="LIPL45-RELATED LIPOPROTEIN-RELATED"/>
    <property type="match status" value="1"/>
</dbReference>
<dbReference type="AlphaFoldDB" id="S0FTZ6"/>
<organism evidence="3 4">
    <name type="scientific">Desulfotignum phosphitoxidans DSM 13687</name>
    <dbReference type="NCBI Taxonomy" id="1286635"/>
    <lineage>
        <taxon>Bacteria</taxon>
        <taxon>Pseudomonadati</taxon>
        <taxon>Thermodesulfobacteriota</taxon>
        <taxon>Desulfobacteria</taxon>
        <taxon>Desulfobacterales</taxon>
        <taxon>Desulfobacteraceae</taxon>
        <taxon>Desulfotignum</taxon>
    </lineage>
</organism>
<keyword evidence="4" id="KW-1185">Reference proteome</keyword>